<feature type="compositionally biased region" description="Polar residues" evidence="1">
    <location>
        <begin position="63"/>
        <end position="75"/>
    </location>
</feature>
<proteinExistence type="predicted"/>
<feature type="region of interest" description="Disordered" evidence="1">
    <location>
        <begin position="252"/>
        <end position="350"/>
    </location>
</feature>
<evidence type="ECO:0000256" key="1">
    <source>
        <dbReference type="SAM" id="MobiDB-lite"/>
    </source>
</evidence>
<accession>A0AAN8MTG2</accession>
<feature type="compositionally biased region" description="Polar residues" evidence="1">
    <location>
        <begin position="260"/>
        <end position="270"/>
    </location>
</feature>
<evidence type="ECO:0000313" key="3">
    <source>
        <dbReference type="Proteomes" id="UP001313282"/>
    </source>
</evidence>
<gene>
    <name evidence="2" type="ORF">TWF718_011249</name>
</gene>
<name>A0AAN8MTG2_9PEZI</name>
<feature type="compositionally biased region" description="Basic and acidic residues" evidence="1">
    <location>
        <begin position="317"/>
        <end position="331"/>
    </location>
</feature>
<feature type="region of interest" description="Disordered" evidence="1">
    <location>
        <begin position="106"/>
        <end position="126"/>
    </location>
</feature>
<reference evidence="2 3" key="1">
    <citation type="submission" date="2019-10" db="EMBL/GenBank/DDBJ databases">
        <authorList>
            <person name="Palmer J.M."/>
        </authorList>
    </citation>
    <scope>NUCLEOTIDE SEQUENCE [LARGE SCALE GENOMIC DNA]</scope>
    <source>
        <strain evidence="2 3">TWF718</strain>
    </source>
</reference>
<organism evidence="2 3">
    <name type="scientific">Orbilia javanica</name>
    <dbReference type="NCBI Taxonomy" id="47235"/>
    <lineage>
        <taxon>Eukaryota</taxon>
        <taxon>Fungi</taxon>
        <taxon>Dikarya</taxon>
        <taxon>Ascomycota</taxon>
        <taxon>Pezizomycotina</taxon>
        <taxon>Orbiliomycetes</taxon>
        <taxon>Orbiliales</taxon>
        <taxon>Orbiliaceae</taxon>
        <taxon>Orbilia</taxon>
    </lineage>
</organism>
<feature type="compositionally biased region" description="Acidic residues" evidence="1">
    <location>
        <begin position="332"/>
        <end position="350"/>
    </location>
</feature>
<dbReference type="AlphaFoldDB" id="A0AAN8MTG2"/>
<keyword evidence="3" id="KW-1185">Reference proteome</keyword>
<dbReference type="Proteomes" id="UP001313282">
    <property type="component" value="Unassembled WGS sequence"/>
</dbReference>
<feature type="region of interest" description="Disordered" evidence="1">
    <location>
        <begin position="33"/>
        <end position="85"/>
    </location>
</feature>
<evidence type="ECO:0000313" key="2">
    <source>
        <dbReference type="EMBL" id="KAK6333438.1"/>
    </source>
</evidence>
<protein>
    <submittedName>
        <fullName evidence="2">Uncharacterized protein</fullName>
    </submittedName>
</protein>
<dbReference type="EMBL" id="JAVHNR010000009">
    <property type="protein sequence ID" value="KAK6333438.1"/>
    <property type="molecule type" value="Genomic_DNA"/>
</dbReference>
<sequence>MTSYPTYNNTLGPRLNNTHLMLSPASISNPKIPVPDNIVLPSTAHNDAPPSSAAGGEVEDPQPEQTGSSSHVNPSKRTDPPMPVNPNIFYRIRGTVQCPTRRQLGKMDDDPSHYPTFPPAGRSSTQKALRIPLERPRFNDGSIKPITKFRRRDDWLLRCSDCECDTETSRIVTNSNAASRAAARSTAILKCHHVGIPPRCEAWINCHCVFEMHQPPRFRDVPVEDYQDALNRIPKHIKEQFPDYTWSPHPGWEMKWSGNEGESSGQSTHKQLAPGTKEPYYLEGPGPDYKDPKMRDWPGMLTTAADLVSPFGGSGYMKRDLEKRNQEKGGEENGDEENEDGEEGDEEEES</sequence>
<comment type="caution">
    <text evidence="2">The sequence shown here is derived from an EMBL/GenBank/DDBJ whole genome shotgun (WGS) entry which is preliminary data.</text>
</comment>